<gene>
    <name evidence="2" type="ORF">J5474_11380</name>
</gene>
<accession>A0A940MNX7</accession>
<reference evidence="2" key="1">
    <citation type="submission" date="2021-03" db="EMBL/GenBank/DDBJ databases">
        <title>Sagittula salina sp. nov. strain M10.9X isolated from the marine waste.</title>
        <authorList>
            <person name="Satari L."/>
            <person name="Molina-Menor E."/>
            <person name="Vidal-Verdu A."/>
            <person name="Pascual J."/>
            <person name="Pereto J."/>
            <person name="Porcar M."/>
        </authorList>
    </citation>
    <scope>NUCLEOTIDE SEQUENCE</scope>
    <source>
        <strain evidence="2">M10.9X</strain>
    </source>
</reference>
<comment type="caution">
    <text evidence="2">The sequence shown here is derived from an EMBL/GenBank/DDBJ whole genome shotgun (WGS) entry which is preliminary data.</text>
</comment>
<sequence>MMTAVTWIDTPEGDPAAGLIAALLPEVRPMPPLAATAPEDTVWFPSHHAFAARAAEFAATPCALHVAVRRGRSLAADAQVLRALADRLAPRVTFHALSPAAATALQALGIDAAPLGTAPTAPPPSDRAVIEPDRDRLLHIRHGVETPLPLTALNWARLARGAVLTAPGDLEPDWHDLAALASRLPSPGDPGRHLLFITPNGVGLGHLTRQLAVLHAMTEPVRATFWSFSRAALIAQAAGHDVLLRHTAEHLGADPSAWQMRETEALATYLRRFRPAAIVTDGSQVEPFLRDAMAQPGCHHARLIWIRRGMWRADADARGLSDVRFCDRVLIPGDLAARADPGATARANPFPPGLSKTRTSAPVVLSPATSPLSRRDARRALGLGFGTGTTCLVSLGGEAFSRTAGVEDRLRQLARKARVTLVWARSPLAAPSDHADDTRQIALYPISPYLAAFDGVISACGYNSFHELMTMTNRPVLFVPTINERLDDQGARARHAASEGWALCFDPEQGHDESAVLRSFLGSLRRAEPVAGRPPGNPTGAAEMAATIQDCIRGNI</sequence>
<evidence type="ECO:0000313" key="2">
    <source>
        <dbReference type="EMBL" id="MBP0483088.1"/>
    </source>
</evidence>
<dbReference type="Gene3D" id="3.40.50.2000">
    <property type="entry name" value="Glycogen Phosphorylase B"/>
    <property type="match status" value="1"/>
</dbReference>
<dbReference type="AlphaFoldDB" id="A0A940MNX7"/>
<proteinExistence type="predicted"/>
<protein>
    <recommendedName>
        <fullName evidence="4">Glycosyltransferase family 28 C-terminal domain-containing protein</fullName>
    </recommendedName>
</protein>
<dbReference type="EMBL" id="JAGISH010000006">
    <property type="protein sequence ID" value="MBP0483088.1"/>
    <property type="molecule type" value="Genomic_DNA"/>
</dbReference>
<dbReference type="Proteomes" id="UP000675940">
    <property type="component" value="Unassembled WGS sequence"/>
</dbReference>
<evidence type="ECO:0000313" key="3">
    <source>
        <dbReference type="Proteomes" id="UP000675940"/>
    </source>
</evidence>
<name>A0A940MNX7_9RHOB</name>
<evidence type="ECO:0000256" key="1">
    <source>
        <dbReference type="SAM" id="MobiDB-lite"/>
    </source>
</evidence>
<organism evidence="2 3">
    <name type="scientific">Sagittula salina</name>
    <dbReference type="NCBI Taxonomy" id="2820268"/>
    <lineage>
        <taxon>Bacteria</taxon>
        <taxon>Pseudomonadati</taxon>
        <taxon>Pseudomonadota</taxon>
        <taxon>Alphaproteobacteria</taxon>
        <taxon>Rhodobacterales</taxon>
        <taxon>Roseobacteraceae</taxon>
        <taxon>Sagittula</taxon>
    </lineage>
</organism>
<dbReference type="RefSeq" id="WP_209361045.1">
    <property type="nucleotide sequence ID" value="NZ_JAGISH010000006.1"/>
</dbReference>
<evidence type="ECO:0008006" key="4">
    <source>
        <dbReference type="Google" id="ProtNLM"/>
    </source>
</evidence>
<dbReference type="SUPFAM" id="SSF53756">
    <property type="entry name" value="UDP-Glycosyltransferase/glycogen phosphorylase"/>
    <property type="match status" value="1"/>
</dbReference>
<feature type="region of interest" description="Disordered" evidence="1">
    <location>
        <begin position="342"/>
        <end position="361"/>
    </location>
</feature>
<keyword evidence="3" id="KW-1185">Reference proteome</keyword>